<dbReference type="InterPro" id="IPR003656">
    <property type="entry name" value="Znf_BED"/>
</dbReference>
<organism evidence="12 13">
    <name type="scientific">Trichoplusia ni</name>
    <name type="common">Cabbage looper</name>
    <dbReference type="NCBI Taxonomy" id="7111"/>
    <lineage>
        <taxon>Eukaryota</taxon>
        <taxon>Metazoa</taxon>
        <taxon>Ecdysozoa</taxon>
        <taxon>Arthropoda</taxon>
        <taxon>Hexapoda</taxon>
        <taxon>Insecta</taxon>
        <taxon>Pterygota</taxon>
        <taxon>Neoptera</taxon>
        <taxon>Endopterygota</taxon>
        <taxon>Lepidoptera</taxon>
        <taxon>Glossata</taxon>
        <taxon>Ditrysia</taxon>
        <taxon>Noctuoidea</taxon>
        <taxon>Noctuidae</taxon>
        <taxon>Plusiinae</taxon>
        <taxon>Trichoplusia</taxon>
    </lineage>
</organism>
<accession>A0A7E5WZM1</accession>
<dbReference type="InterPro" id="IPR012337">
    <property type="entry name" value="RNaseH-like_sf"/>
</dbReference>
<dbReference type="InParanoid" id="A0A7E5WZM1"/>
<gene>
    <name evidence="13" type="primary">LOC113506991</name>
</gene>
<keyword evidence="7" id="KW-0804">Transcription</keyword>
<dbReference type="Pfam" id="PF05699">
    <property type="entry name" value="Dimer_Tnp_hAT"/>
    <property type="match status" value="1"/>
</dbReference>
<dbReference type="Pfam" id="PF02892">
    <property type="entry name" value="zf-BED"/>
    <property type="match status" value="1"/>
</dbReference>
<feature type="region of interest" description="Disordered" evidence="10">
    <location>
        <begin position="66"/>
        <end position="109"/>
    </location>
</feature>
<evidence type="ECO:0000256" key="10">
    <source>
        <dbReference type="SAM" id="MobiDB-lite"/>
    </source>
</evidence>
<evidence type="ECO:0000256" key="1">
    <source>
        <dbReference type="ARBA" id="ARBA00004123"/>
    </source>
</evidence>
<dbReference type="PANTHER" id="PTHR46481:SF10">
    <property type="entry name" value="ZINC FINGER BED DOMAIN-CONTAINING PROTEIN 39"/>
    <property type="match status" value="1"/>
</dbReference>
<keyword evidence="2" id="KW-0479">Metal-binding</keyword>
<keyword evidence="3 9" id="KW-0863">Zinc-finger</keyword>
<evidence type="ECO:0000256" key="7">
    <source>
        <dbReference type="ARBA" id="ARBA00023163"/>
    </source>
</evidence>
<reference evidence="13" key="1">
    <citation type="submission" date="2025-08" db="UniProtKB">
        <authorList>
            <consortium name="RefSeq"/>
        </authorList>
    </citation>
    <scope>IDENTIFICATION</scope>
</reference>
<dbReference type="KEGG" id="tnl:113506991"/>
<dbReference type="InterPro" id="IPR008906">
    <property type="entry name" value="HATC_C_dom"/>
</dbReference>
<keyword evidence="8" id="KW-0539">Nucleus</keyword>
<evidence type="ECO:0000259" key="11">
    <source>
        <dbReference type="PROSITE" id="PS50808"/>
    </source>
</evidence>
<dbReference type="SUPFAM" id="SSF57667">
    <property type="entry name" value="beta-beta-alpha zinc fingers"/>
    <property type="match status" value="1"/>
</dbReference>
<evidence type="ECO:0000313" key="13">
    <source>
        <dbReference type="RefSeq" id="XP_026745641.1"/>
    </source>
</evidence>
<feature type="compositionally biased region" description="Polar residues" evidence="10">
    <location>
        <begin position="80"/>
        <end position="101"/>
    </location>
</feature>
<protein>
    <submittedName>
        <fullName evidence="13">Zinc finger BED domain-containing protein 1-like</fullName>
    </submittedName>
</protein>
<dbReference type="GO" id="GO:0009791">
    <property type="term" value="P:post-embryonic development"/>
    <property type="evidence" value="ECO:0007669"/>
    <property type="project" value="UniProtKB-ARBA"/>
</dbReference>
<dbReference type="GO" id="GO:0046983">
    <property type="term" value="F:protein dimerization activity"/>
    <property type="evidence" value="ECO:0007669"/>
    <property type="project" value="InterPro"/>
</dbReference>
<dbReference type="SUPFAM" id="SSF53098">
    <property type="entry name" value="Ribonuclease H-like"/>
    <property type="match status" value="1"/>
</dbReference>
<evidence type="ECO:0000256" key="6">
    <source>
        <dbReference type="ARBA" id="ARBA00023125"/>
    </source>
</evidence>
<keyword evidence="5" id="KW-0805">Transcription regulation</keyword>
<dbReference type="InterPro" id="IPR036236">
    <property type="entry name" value="Znf_C2H2_sf"/>
</dbReference>
<dbReference type="SUPFAM" id="SSF140996">
    <property type="entry name" value="Hermes dimerisation domain"/>
    <property type="match status" value="1"/>
</dbReference>
<keyword evidence="12" id="KW-1185">Reference proteome</keyword>
<comment type="subcellular location">
    <subcellularLocation>
        <location evidence="1">Nucleus</location>
    </subcellularLocation>
</comment>
<sequence length="639" mass="72541">MSAAARKNTSILWRHYEKDSESGKALCNICREKISYKTTISNLRSHLKRKHISTFTSLVSEEKGVSESTSAVENEGEPATCSNQPSTSLALPSIRSSQSHSPPAAKRQRALDSYVHKKISLEQKKKIDRDLLDLCIDGFHPFSLVEERSFIKYSQWIPGYKLPTRKTLSNSLLQEAYTQTEHIIKKQVAEEVQTMCITTDLWTSRVTESYIAVTGHYITKDLEFKTVLLGCCHFSGNHTATNIADEISALIDNWGLKDKINFAVSDNATNVVKAIKEGLGWKHFGCFAHTLNLIVNDALVLVKGLIEKVKTIVAHYKRSTVSSERLSKYQVQQQQTPKHLIQDVETRWNSTFYMVRRFIELQEAVRSTLALVNKNLPVITNDEWSTLSQLCQILRPFEEVTSMMSAQNYLTGSYVIVMTRCLIESCNKILAKPDLSSLVSDVALLLKSGLTERFKNIEQSGTLSIATFMDPRFKIQAFSDRNEAVRTKEKVRNLVAGIISKKDNYTAQTVPESNTSERDELSPWEIFDSIVSQGQSQGTPVSAAIKEVDMFLSDELLPRKNITGAWNCPLEWWKNHKYVYPNLVELFIKHCNIVATSVPCERMFSKTGLIINQRRTRLTTSKVEKLMYLNVNMNPNRFK</sequence>
<dbReference type="Proteomes" id="UP000322000">
    <property type="component" value="Unplaced"/>
</dbReference>
<dbReference type="GO" id="GO:0003677">
    <property type="term" value="F:DNA binding"/>
    <property type="evidence" value="ECO:0007669"/>
    <property type="project" value="UniProtKB-KW"/>
</dbReference>
<evidence type="ECO:0000256" key="2">
    <source>
        <dbReference type="ARBA" id="ARBA00022723"/>
    </source>
</evidence>
<dbReference type="GO" id="GO:0005634">
    <property type="term" value="C:nucleus"/>
    <property type="evidence" value="ECO:0007669"/>
    <property type="project" value="UniProtKB-SubCell"/>
</dbReference>
<dbReference type="PANTHER" id="PTHR46481">
    <property type="entry name" value="ZINC FINGER BED DOMAIN-CONTAINING PROTEIN 4"/>
    <property type="match status" value="1"/>
</dbReference>
<evidence type="ECO:0000256" key="9">
    <source>
        <dbReference type="PROSITE-ProRule" id="PRU00027"/>
    </source>
</evidence>
<evidence type="ECO:0000256" key="3">
    <source>
        <dbReference type="ARBA" id="ARBA00022771"/>
    </source>
</evidence>
<dbReference type="AlphaFoldDB" id="A0A7E5WZM1"/>
<keyword evidence="4" id="KW-0862">Zinc</keyword>
<proteinExistence type="predicted"/>
<evidence type="ECO:0000256" key="8">
    <source>
        <dbReference type="ARBA" id="ARBA00023242"/>
    </source>
</evidence>
<evidence type="ECO:0000256" key="4">
    <source>
        <dbReference type="ARBA" id="ARBA00022833"/>
    </source>
</evidence>
<evidence type="ECO:0000256" key="5">
    <source>
        <dbReference type="ARBA" id="ARBA00023015"/>
    </source>
</evidence>
<evidence type="ECO:0000313" key="12">
    <source>
        <dbReference type="Proteomes" id="UP000322000"/>
    </source>
</evidence>
<name>A0A7E5WZM1_TRINI</name>
<dbReference type="OrthoDB" id="1607513at2759"/>
<dbReference type="RefSeq" id="XP_026745641.1">
    <property type="nucleotide sequence ID" value="XM_026889840.1"/>
</dbReference>
<feature type="domain" description="BED-type" evidence="11">
    <location>
        <begin position="7"/>
        <end position="58"/>
    </location>
</feature>
<dbReference type="GeneID" id="113506991"/>
<dbReference type="PROSITE" id="PS50808">
    <property type="entry name" value="ZF_BED"/>
    <property type="match status" value="1"/>
</dbReference>
<dbReference type="GO" id="GO:0008270">
    <property type="term" value="F:zinc ion binding"/>
    <property type="evidence" value="ECO:0007669"/>
    <property type="project" value="UniProtKB-KW"/>
</dbReference>
<keyword evidence="6" id="KW-0238">DNA-binding</keyword>
<dbReference type="InterPro" id="IPR052035">
    <property type="entry name" value="ZnF_BED_domain_contain"/>
</dbReference>
<dbReference type="SMART" id="SM00614">
    <property type="entry name" value="ZnF_BED"/>
    <property type="match status" value="1"/>
</dbReference>